<proteinExistence type="predicted"/>
<evidence type="ECO:0000256" key="2">
    <source>
        <dbReference type="SAM" id="Phobius"/>
    </source>
</evidence>
<sequence length="499" mass="53535">MTRLRKSARAATPVSPIERHLTERSGYYVAEAWGLVVAKLVALALAGLGVWVIVLMAQDGGWGVYVAAPFLLVAIAIALWVGLVTFNGLVRERLRPEGRFRRLRGAAPRAAEPEPEPEPEAASARRRPRAWTAVLLVLSAPVAVLVVHILSAYVEELAGYGSFDWLAWGYQGVAIDPLFTVTNRWPVVVLAVLAVSLGCGITLLVGAVRAGARSAAARRARARVRRADEPAPVDLTGAVDLSGPVLRSSPRGQADLLSRTALYVMLGLPGAYVVGYVLLAYLDHLGLMWSSPVVDEWEWDAPQHFGAFGEWFFADFDRVLALLASISVIFLGVGITLATLAVPVLLRRGADALDLAVTDAGVVTRGGLAIGWSEIADVLVVADRRITAFLGSGLLSSSLAINMTFVPGHSRTRVALVLREPAVVAARATRAQRRALYADGDLASGYARADLWIHPTDDVRTVVAALENRAATAGVPVEHLERSKYDPERGMYGRTSDDP</sequence>
<feature type="transmembrane region" description="Helical" evidence="2">
    <location>
        <begin position="62"/>
        <end position="90"/>
    </location>
</feature>
<feature type="transmembrane region" description="Helical" evidence="2">
    <location>
        <begin position="319"/>
        <end position="346"/>
    </location>
</feature>
<accession>A0ABQ2BDH0</accession>
<name>A0ABQ2BDH0_9MICO</name>
<keyword evidence="4" id="KW-1185">Reference proteome</keyword>
<feature type="region of interest" description="Disordered" evidence="1">
    <location>
        <begin position="105"/>
        <end position="124"/>
    </location>
</feature>
<comment type="caution">
    <text evidence="3">The sequence shown here is derived from an EMBL/GenBank/DDBJ whole genome shotgun (WGS) entry which is preliminary data.</text>
</comment>
<keyword evidence="2" id="KW-0472">Membrane</keyword>
<feature type="region of interest" description="Disordered" evidence="1">
    <location>
        <begin position="479"/>
        <end position="499"/>
    </location>
</feature>
<gene>
    <name evidence="3" type="ORF">GCM10007368_37090</name>
</gene>
<evidence type="ECO:0000256" key="1">
    <source>
        <dbReference type="SAM" id="MobiDB-lite"/>
    </source>
</evidence>
<evidence type="ECO:0008006" key="5">
    <source>
        <dbReference type="Google" id="ProtNLM"/>
    </source>
</evidence>
<dbReference type="RefSeq" id="WP_188525232.1">
    <property type="nucleotide sequence ID" value="NZ_BMDG01000016.1"/>
</dbReference>
<keyword evidence="2" id="KW-1133">Transmembrane helix</keyword>
<evidence type="ECO:0000313" key="4">
    <source>
        <dbReference type="Proteomes" id="UP000632535"/>
    </source>
</evidence>
<protein>
    <recommendedName>
        <fullName evidence="5">PH domain-containing protein</fullName>
    </recommendedName>
</protein>
<feature type="transmembrane region" description="Helical" evidence="2">
    <location>
        <begin position="32"/>
        <end position="56"/>
    </location>
</feature>
<feature type="transmembrane region" description="Helical" evidence="2">
    <location>
        <begin position="261"/>
        <end position="282"/>
    </location>
</feature>
<reference evidence="4" key="1">
    <citation type="journal article" date="2019" name="Int. J. Syst. Evol. Microbiol.">
        <title>The Global Catalogue of Microorganisms (GCM) 10K type strain sequencing project: providing services to taxonomists for standard genome sequencing and annotation.</title>
        <authorList>
            <consortium name="The Broad Institute Genomics Platform"/>
            <consortium name="The Broad Institute Genome Sequencing Center for Infectious Disease"/>
            <person name="Wu L."/>
            <person name="Ma J."/>
        </authorList>
    </citation>
    <scope>NUCLEOTIDE SEQUENCE [LARGE SCALE GENOMIC DNA]</scope>
    <source>
        <strain evidence="4">CCM 8653</strain>
    </source>
</reference>
<feature type="transmembrane region" description="Helical" evidence="2">
    <location>
        <begin position="187"/>
        <end position="212"/>
    </location>
</feature>
<keyword evidence="2" id="KW-0812">Transmembrane</keyword>
<evidence type="ECO:0000313" key="3">
    <source>
        <dbReference type="EMBL" id="GGI11618.1"/>
    </source>
</evidence>
<feature type="transmembrane region" description="Helical" evidence="2">
    <location>
        <begin position="133"/>
        <end position="154"/>
    </location>
</feature>
<dbReference type="EMBL" id="BMDG01000016">
    <property type="protein sequence ID" value="GGI11618.1"/>
    <property type="molecule type" value="Genomic_DNA"/>
</dbReference>
<dbReference type="Proteomes" id="UP000632535">
    <property type="component" value="Unassembled WGS sequence"/>
</dbReference>
<organism evidence="3 4">
    <name type="scientific">Isoptericola cucumis</name>
    <dbReference type="NCBI Taxonomy" id="1776856"/>
    <lineage>
        <taxon>Bacteria</taxon>
        <taxon>Bacillati</taxon>
        <taxon>Actinomycetota</taxon>
        <taxon>Actinomycetes</taxon>
        <taxon>Micrococcales</taxon>
        <taxon>Promicromonosporaceae</taxon>
        <taxon>Isoptericola</taxon>
    </lineage>
</organism>